<name>A0AAW5IR49_9BACT</name>
<comment type="caution">
    <text evidence="1">The sequence shown here is derived from an EMBL/GenBank/DDBJ whole genome shotgun (WGS) entry which is preliminary data.</text>
</comment>
<accession>A0AAW5IR49</accession>
<proteinExistence type="predicted"/>
<organism evidence="1 2">
    <name type="scientific">Segatella copri</name>
    <dbReference type="NCBI Taxonomy" id="165179"/>
    <lineage>
        <taxon>Bacteria</taxon>
        <taxon>Pseudomonadati</taxon>
        <taxon>Bacteroidota</taxon>
        <taxon>Bacteroidia</taxon>
        <taxon>Bacteroidales</taxon>
        <taxon>Prevotellaceae</taxon>
        <taxon>Segatella</taxon>
    </lineage>
</organism>
<protein>
    <submittedName>
        <fullName evidence="1">Uncharacterized protein</fullName>
    </submittedName>
</protein>
<dbReference type="RefSeq" id="WP_254953280.1">
    <property type="nucleotide sequence ID" value="NZ_JANDWY010000025.1"/>
</dbReference>
<evidence type="ECO:0000313" key="2">
    <source>
        <dbReference type="Proteomes" id="UP001205531"/>
    </source>
</evidence>
<sequence>MNYNKIWDVNEDANDCDGYAFPITEIGCNSTDNAYSRNKDDADYNKGWNCLKLKLSIGNKYWNGS</sequence>
<reference evidence="1" key="1">
    <citation type="submission" date="2022-07" db="EMBL/GenBank/DDBJ databases">
        <title>Prevotella copri.</title>
        <authorList>
            <person name="Yang C."/>
        </authorList>
    </citation>
    <scope>NUCLEOTIDE SEQUENCE</scope>
    <source>
        <strain evidence="1">HF2107</strain>
    </source>
</reference>
<gene>
    <name evidence="1" type="ORF">NNC64_11825</name>
</gene>
<evidence type="ECO:0000313" key="1">
    <source>
        <dbReference type="EMBL" id="MCP9565231.1"/>
    </source>
</evidence>
<dbReference type="AlphaFoldDB" id="A0AAW5IR49"/>
<dbReference type="Proteomes" id="UP001205531">
    <property type="component" value="Unassembled WGS sequence"/>
</dbReference>
<dbReference type="EMBL" id="JANDWZ010000029">
    <property type="protein sequence ID" value="MCP9565231.1"/>
    <property type="molecule type" value="Genomic_DNA"/>
</dbReference>